<keyword evidence="2" id="KW-1185">Reference proteome</keyword>
<evidence type="ECO:0000313" key="2">
    <source>
        <dbReference type="Proteomes" id="UP000240883"/>
    </source>
</evidence>
<gene>
    <name evidence="1" type="ORF">BS50DRAFT_645048</name>
</gene>
<organism evidence="1 2">
    <name type="scientific">Corynespora cassiicola Philippines</name>
    <dbReference type="NCBI Taxonomy" id="1448308"/>
    <lineage>
        <taxon>Eukaryota</taxon>
        <taxon>Fungi</taxon>
        <taxon>Dikarya</taxon>
        <taxon>Ascomycota</taxon>
        <taxon>Pezizomycotina</taxon>
        <taxon>Dothideomycetes</taxon>
        <taxon>Pleosporomycetidae</taxon>
        <taxon>Pleosporales</taxon>
        <taxon>Corynesporascaceae</taxon>
        <taxon>Corynespora</taxon>
    </lineage>
</organism>
<reference evidence="1 2" key="1">
    <citation type="journal article" date="2018" name="Front. Microbiol.">
        <title>Genome-Wide Analysis of Corynespora cassiicola Leaf Fall Disease Putative Effectors.</title>
        <authorList>
            <person name="Lopez D."/>
            <person name="Ribeiro S."/>
            <person name="Label P."/>
            <person name="Fumanal B."/>
            <person name="Venisse J.S."/>
            <person name="Kohler A."/>
            <person name="de Oliveira R.R."/>
            <person name="Labutti K."/>
            <person name="Lipzen A."/>
            <person name="Lail K."/>
            <person name="Bauer D."/>
            <person name="Ohm R.A."/>
            <person name="Barry K.W."/>
            <person name="Spatafora J."/>
            <person name="Grigoriev I.V."/>
            <person name="Martin F.M."/>
            <person name="Pujade-Renaud V."/>
        </authorList>
    </citation>
    <scope>NUCLEOTIDE SEQUENCE [LARGE SCALE GENOMIC DNA]</scope>
    <source>
        <strain evidence="1 2">Philippines</strain>
    </source>
</reference>
<name>A0A2T2NHZ9_CORCC</name>
<evidence type="ECO:0000313" key="1">
    <source>
        <dbReference type="EMBL" id="PSN65054.1"/>
    </source>
</evidence>
<dbReference type="AlphaFoldDB" id="A0A2T2NHZ9"/>
<proteinExistence type="predicted"/>
<accession>A0A2T2NHZ9</accession>
<dbReference type="Proteomes" id="UP000240883">
    <property type="component" value="Unassembled WGS sequence"/>
</dbReference>
<protein>
    <submittedName>
        <fullName evidence="1">Uncharacterized protein</fullName>
    </submittedName>
</protein>
<sequence>MINSSILPENSSRYKLQSRAQIHPCMYILVLHLLPLSCPEQTKKHREHHLQSYLHFGHKYSHSRQPPSSEKSLKRHISETKIHVLLPRLARLLVYLSSMSVSFDLPWEWPDPSGTSLVLAVVFDLVMGRTVVKTVVDSTEAFVTVVVGADVIGSGFGAK</sequence>
<dbReference type="EMBL" id="KZ678137">
    <property type="protein sequence ID" value="PSN65054.1"/>
    <property type="molecule type" value="Genomic_DNA"/>
</dbReference>